<dbReference type="PANTHER" id="PTHR14907:SF8">
    <property type="entry name" value="SUPPRESSOR APC DOMAIN-CONTAINING PROTEIN 1 ISOFORM X1"/>
    <property type="match status" value="1"/>
</dbReference>
<keyword evidence="1" id="KW-0175">Coiled coil</keyword>
<dbReference type="Pfam" id="PF25825">
    <property type="entry name" value="SAPC2_N"/>
    <property type="match status" value="1"/>
</dbReference>
<accession>A0AAD1SY07</accession>
<evidence type="ECO:0000313" key="5">
    <source>
        <dbReference type="Proteomes" id="UP001295444"/>
    </source>
</evidence>
<protein>
    <recommendedName>
        <fullName evidence="3">Suppressor APC domain-containing protein</fullName>
    </recommendedName>
</protein>
<organism evidence="4 5">
    <name type="scientific">Pelobates cultripes</name>
    <name type="common">Western spadefoot toad</name>
    <dbReference type="NCBI Taxonomy" id="61616"/>
    <lineage>
        <taxon>Eukaryota</taxon>
        <taxon>Metazoa</taxon>
        <taxon>Chordata</taxon>
        <taxon>Craniata</taxon>
        <taxon>Vertebrata</taxon>
        <taxon>Euteleostomi</taxon>
        <taxon>Amphibia</taxon>
        <taxon>Batrachia</taxon>
        <taxon>Anura</taxon>
        <taxon>Pelobatoidea</taxon>
        <taxon>Pelobatidae</taxon>
        <taxon>Pelobates</taxon>
    </lineage>
</organism>
<evidence type="ECO:0000256" key="1">
    <source>
        <dbReference type="SAM" id="Coils"/>
    </source>
</evidence>
<feature type="compositionally biased region" description="Polar residues" evidence="2">
    <location>
        <begin position="122"/>
        <end position="137"/>
    </location>
</feature>
<feature type="region of interest" description="Disordered" evidence="2">
    <location>
        <begin position="1"/>
        <end position="28"/>
    </location>
</feature>
<evidence type="ECO:0000259" key="3">
    <source>
        <dbReference type="Pfam" id="PF25825"/>
    </source>
</evidence>
<sequence length="294" mass="33281">MSSLLASSPSLTTNAPSSSSLPSLGPVSSPLPCPSRGFLRSLRVLYHILEEEGGGRVHVQDIEGLWGGPTILSGVPQALRDATASSGGYLSFPRLVKGLTQALRAAEPQDTQTHRRGGKGVTRSQSINHDVSSTPRLSRQEQKSRRHTLTNGIDYNTLRRMKELEQERDALLDGIQLVERTRNWYMERLHEADQQRELECSAEQSLPSPLLGPSLLIQIQEVNRFLNDLLSPPEKKQPSYMTKHPDAINTLRYQNQLLTRELSTQNERIWKLQRENEALYRELEERQFHRGTFI</sequence>
<reference evidence="4" key="1">
    <citation type="submission" date="2022-03" db="EMBL/GenBank/DDBJ databases">
        <authorList>
            <person name="Alioto T."/>
            <person name="Alioto T."/>
            <person name="Gomez Garrido J."/>
        </authorList>
    </citation>
    <scope>NUCLEOTIDE SEQUENCE</scope>
</reference>
<name>A0AAD1SY07_PELCU</name>
<dbReference type="InterPro" id="IPR057953">
    <property type="entry name" value="SAPC2_N"/>
</dbReference>
<keyword evidence="5" id="KW-1185">Reference proteome</keyword>
<feature type="region of interest" description="Disordered" evidence="2">
    <location>
        <begin position="105"/>
        <end position="147"/>
    </location>
</feature>
<feature type="coiled-coil region" evidence="1">
    <location>
        <begin position="255"/>
        <end position="282"/>
    </location>
</feature>
<dbReference type="InterPro" id="IPR026828">
    <property type="entry name" value="SAPC2_1/2"/>
</dbReference>
<dbReference type="Pfam" id="PF11414">
    <property type="entry name" value="Suppressor_APC"/>
    <property type="match status" value="1"/>
</dbReference>
<gene>
    <name evidence="4" type="ORF">PECUL_23A040137</name>
</gene>
<feature type="domain" description="Suppressor APC" evidence="3">
    <location>
        <begin position="36"/>
        <end position="105"/>
    </location>
</feature>
<evidence type="ECO:0000313" key="4">
    <source>
        <dbReference type="EMBL" id="CAH2314354.1"/>
    </source>
</evidence>
<evidence type="ECO:0000256" key="2">
    <source>
        <dbReference type="SAM" id="MobiDB-lite"/>
    </source>
</evidence>
<dbReference type="AlphaFoldDB" id="A0AAD1SY07"/>
<proteinExistence type="predicted"/>
<dbReference type="EMBL" id="OW240920">
    <property type="protein sequence ID" value="CAH2314354.1"/>
    <property type="molecule type" value="Genomic_DNA"/>
</dbReference>
<dbReference type="PANTHER" id="PTHR14907">
    <property type="entry name" value="FI14130P"/>
    <property type="match status" value="1"/>
</dbReference>
<dbReference type="Proteomes" id="UP001295444">
    <property type="component" value="Chromosome 09"/>
</dbReference>